<protein>
    <submittedName>
        <fullName evidence="2">VTC domain-containing protein</fullName>
    </submittedName>
</protein>
<evidence type="ECO:0000313" key="2">
    <source>
        <dbReference type="EMBL" id="SDM54848.1"/>
    </source>
</evidence>
<proteinExistence type="predicted"/>
<organism evidence="2 3">
    <name type="scientific">Acetanaerobacterium elongatum</name>
    <dbReference type="NCBI Taxonomy" id="258515"/>
    <lineage>
        <taxon>Bacteria</taxon>
        <taxon>Bacillati</taxon>
        <taxon>Bacillota</taxon>
        <taxon>Clostridia</taxon>
        <taxon>Eubacteriales</taxon>
        <taxon>Oscillospiraceae</taxon>
        <taxon>Acetanaerobacterium</taxon>
    </lineage>
</organism>
<name>A0A1G9U4M9_9FIRM</name>
<dbReference type="STRING" id="258515.SAMN05192585_10173"/>
<evidence type="ECO:0000259" key="1">
    <source>
        <dbReference type="Pfam" id="PF09359"/>
    </source>
</evidence>
<dbReference type="SUPFAM" id="SSF55154">
    <property type="entry name" value="CYTH-like phosphatases"/>
    <property type="match status" value="1"/>
</dbReference>
<gene>
    <name evidence="2" type="ORF">SAMN05192585_10173</name>
</gene>
<dbReference type="CDD" id="cd07750">
    <property type="entry name" value="PolyPPase_VTC_like"/>
    <property type="match status" value="1"/>
</dbReference>
<dbReference type="Pfam" id="PF09359">
    <property type="entry name" value="VTC"/>
    <property type="match status" value="1"/>
</dbReference>
<dbReference type="Gene3D" id="3.20.100.30">
    <property type="entry name" value="VTC, catalytic tunnel domain"/>
    <property type="match status" value="1"/>
</dbReference>
<dbReference type="InterPro" id="IPR018966">
    <property type="entry name" value="VTC_domain"/>
</dbReference>
<reference evidence="2 3" key="1">
    <citation type="submission" date="2016-10" db="EMBL/GenBank/DDBJ databases">
        <authorList>
            <person name="de Groot N.N."/>
        </authorList>
    </citation>
    <scope>NUCLEOTIDE SEQUENCE [LARGE SCALE GENOMIC DNA]</scope>
    <source>
        <strain evidence="2 3">CGMCC 1.5012</strain>
    </source>
</reference>
<keyword evidence="3" id="KW-1185">Reference proteome</keyword>
<dbReference type="EMBL" id="FNID01000001">
    <property type="protein sequence ID" value="SDM54848.1"/>
    <property type="molecule type" value="Genomic_DNA"/>
</dbReference>
<sequence>MAIATFKRYELKFLLTKTQFCAMTAALPEYMNIDGYCENGSWYGIHNLYYDTPNSDYIRESLSKPYYKEKLRLRCYNPTPSPEEKVFLEVKKKTGGIVYKRRAVMTLKEAYAFTGKGILPAVTDYMNTQVINELAYLLSCAPVAPAAYISYRRLAYFGKEDNELRVTFDKDITTRRNELNLESGSYGTPLLQKGRYLMEIKTEGNLPYWLAELLSELEIYKTSFSKYGAEYRRLCQSRAAQHPLAPAAISVVSYPNIFTPSGVSCLGLETNR</sequence>
<dbReference type="Proteomes" id="UP000199182">
    <property type="component" value="Unassembled WGS sequence"/>
</dbReference>
<dbReference type="RefSeq" id="WP_092637343.1">
    <property type="nucleotide sequence ID" value="NZ_FNID01000001.1"/>
</dbReference>
<dbReference type="InterPro" id="IPR042267">
    <property type="entry name" value="VTC_sf"/>
</dbReference>
<accession>A0A1G9U4M9</accession>
<dbReference type="AlphaFoldDB" id="A0A1G9U4M9"/>
<dbReference type="InterPro" id="IPR033469">
    <property type="entry name" value="CYTH-like_dom_sf"/>
</dbReference>
<feature type="domain" description="VTC" evidence="1">
    <location>
        <begin position="7"/>
        <end position="233"/>
    </location>
</feature>
<dbReference type="GO" id="GO:0006799">
    <property type="term" value="P:polyphosphate biosynthetic process"/>
    <property type="evidence" value="ECO:0007669"/>
    <property type="project" value="UniProtKB-ARBA"/>
</dbReference>
<evidence type="ECO:0000313" key="3">
    <source>
        <dbReference type="Proteomes" id="UP000199182"/>
    </source>
</evidence>
<dbReference type="OrthoDB" id="185578at2"/>